<protein>
    <recommendedName>
        <fullName evidence="3">Secreted protein</fullName>
    </recommendedName>
</protein>
<evidence type="ECO:0008006" key="3">
    <source>
        <dbReference type="Google" id="ProtNLM"/>
    </source>
</evidence>
<gene>
    <name evidence="1" type="ORF">MEUPH1_LOCUS7542</name>
</gene>
<keyword evidence="2" id="KW-1185">Reference proteome</keyword>
<dbReference type="AlphaFoldDB" id="A0AAV0W5T4"/>
<proteinExistence type="predicted"/>
<sequence>MFFELCCPMVVRWRLDVLPLYDVPQVRPESSTMANGTIIAHRTNHRKPRTGRDDRGYYNTRRLRMRGNGITLTERRAENIANPTRSLGCHFFDIIVSDRMI</sequence>
<reference evidence="1 2" key="1">
    <citation type="submission" date="2023-01" db="EMBL/GenBank/DDBJ databases">
        <authorList>
            <person name="Whitehead M."/>
        </authorList>
    </citation>
    <scope>NUCLEOTIDE SEQUENCE [LARGE SCALE GENOMIC DNA]</scope>
</reference>
<accession>A0AAV0W5T4</accession>
<organism evidence="1 2">
    <name type="scientific">Macrosiphum euphorbiae</name>
    <name type="common">potato aphid</name>
    <dbReference type="NCBI Taxonomy" id="13131"/>
    <lineage>
        <taxon>Eukaryota</taxon>
        <taxon>Metazoa</taxon>
        <taxon>Ecdysozoa</taxon>
        <taxon>Arthropoda</taxon>
        <taxon>Hexapoda</taxon>
        <taxon>Insecta</taxon>
        <taxon>Pterygota</taxon>
        <taxon>Neoptera</taxon>
        <taxon>Paraneoptera</taxon>
        <taxon>Hemiptera</taxon>
        <taxon>Sternorrhyncha</taxon>
        <taxon>Aphidomorpha</taxon>
        <taxon>Aphidoidea</taxon>
        <taxon>Aphididae</taxon>
        <taxon>Macrosiphini</taxon>
        <taxon>Macrosiphum</taxon>
    </lineage>
</organism>
<evidence type="ECO:0000313" key="1">
    <source>
        <dbReference type="EMBL" id="CAI6351166.1"/>
    </source>
</evidence>
<dbReference type="EMBL" id="CARXXK010000001">
    <property type="protein sequence ID" value="CAI6351166.1"/>
    <property type="molecule type" value="Genomic_DNA"/>
</dbReference>
<dbReference type="Proteomes" id="UP001160148">
    <property type="component" value="Unassembled WGS sequence"/>
</dbReference>
<name>A0AAV0W5T4_9HEMI</name>
<comment type="caution">
    <text evidence="1">The sequence shown here is derived from an EMBL/GenBank/DDBJ whole genome shotgun (WGS) entry which is preliminary data.</text>
</comment>
<evidence type="ECO:0000313" key="2">
    <source>
        <dbReference type="Proteomes" id="UP001160148"/>
    </source>
</evidence>